<proteinExistence type="predicted"/>
<evidence type="ECO:0000313" key="4">
    <source>
        <dbReference type="Proteomes" id="UP000052982"/>
    </source>
</evidence>
<name>A0A101SLP9_9ACTN</name>
<dbReference type="Proteomes" id="UP000052982">
    <property type="component" value="Unassembled WGS sequence"/>
</dbReference>
<dbReference type="RefSeq" id="WP_059203430.1">
    <property type="nucleotide sequence ID" value="NZ_KQ948784.1"/>
</dbReference>
<feature type="domain" description="PucR C-terminal helix-turn-helix" evidence="2">
    <location>
        <begin position="292"/>
        <end position="349"/>
    </location>
</feature>
<dbReference type="PANTHER" id="PTHR33744:SF1">
    <property type="entry name" value="DNA-BINDING TRANSCRIPTIONAL ACTIVATOR ADER"/>
    <property type="match status" value="1"/>
</dbReference>
<dbReference type="InterPro" id="IPR025736">
    <property type="entry name" value="PucR_C-HTH_dom"/>
</dbReference>
<reference evidence="3 4" key="1">
    <citation type="submission" date="2015-10" db="EMBL/GenBank/DDBJ databases">
        <title>Draft genome sequence of Streptomyces griseoruber DSM 40281, type strain for the species Streptomyces griseoruber.</title>
        <authorList>
            <person name="Ruckert C."/>
            <person name="Winkler A."/>
            <person name="Kalinowski J."/>
            <person name="Kampfer P."/>
            <person name="Glaeser S."/>
        </authorList>
    </citation>
    <scope>NUCLEOTIDE SEQUENCE [LARGE SCALE GENOMIC DNA]</scope>
    <source>
        <strain evidence="3 4">DSM 40281</strain>
    </source>
</reference>
<dbReference type="PANTHER" id="PTHR33744">
    <property type="entry name" value="CARBOHYDRATE DIACID REGULATOR"/>
    <property type="match status" value="1"/>
</dbReference>
<accession>A0A101SLP9</accession>
<evidence type="ECO:0000313" key="3">
    <source>
        <dbReference type="EMBL" id="KUN76113.1"/>
    </source>
</evidence>
<dbReference type="InterPro" id="IPR051448">
    <property type="entry name" value="CdaR-like_regulators"/>
</dbReference>
<gene>
    <name evidence="3" type="ORF">AQJ64_39710</name>
</gene>
<dbReference type="STRING" id="1943.AQJ64_39710"/>
<protein>
    <recommendedName>
        <fullName evidence="2">PucR C-terminal helix-turn-helix domain-containing protein</fullName>
    </recommendedName>
</protein>
<evidence type="ECO:0000259" key="2">
    <source>
        <dbReference type="Pfam" id="PF13556"/>
    </source>
</evidence>
<feature type="region of interest" description="Disordered" evidence="1">
    <location>
        <begin position="380"/>
        <end position="416"/>
    </location>
</feature>
<dbReference type="InterPro" id="IPR009057">
    <property type="entry name" value="Homeodomain-like_sf"/>
</dbReference>
<dbReference type="InterPro" id="IPR042070">
    <property type="entry name" value="PucR_C-HTH_sf"/>
</dbReference>
<dbReference type="EMBL" id="LMWW01000069">
    <property type="protein sequence ID" value="KUN76113.1"/>
    <property type="molecule type" value="Genomic_DNA"/>
</dbReference>
<dbReference type="Gene3D" id="1.10.10.2840">
    <property type="entry name" value="PucR C-terminal helix-turn-helix domain"/>
    <property type="match status" value="1"/>
</dbReference>
<dbReference type="Pfam" id="PF13556">
    <property type="entry name" value="HTH_30"/>
    <property type="match status" value="1"/>
</dbReference>
<sequence>MTTHAGAIPDLHPLFASEGIEDVDEVRRRVRWEIFSALTEVVSGQGDWSWQSAARIRAEGRAWARRGRSLDELLAMVGGMTRHLINRCTVGAHDQDALTHEVMVLRLGDAGRLVGRELNCGFFEVGIGGEGDTEPSRQVPAQRTREAPGEARAVLAVRALSCTIADIDRVFRGLAAAVVPTSEEGAHVLLPAAGQEEAVSLAREAHKDLTGDVWIAVHWQDPGPGTASGRTAPEGGGVSVADGICATLLALECPPGVYGLDDVLVEYGATETPAVSERLLKMVEPLNEHPVLWDTLTALIAADGVRHRACERLGVHRNTLDRRLQRIGLLTGQRLDGLRGLCTLRAALAVVAVTRLQRTVGLTWSEPTATTRARALEDIPDVSDHGAVPDGPPPHAAGATRPRIPAPHRLSPQPLLPTEAHPLRARHGSAPVTTACAPT</sequence>
<dbReference type="OrthoDB" id="4571023at2"/>
<organism evidence="3 4">
    <name type="scientific">Streptomyces griseoruber</name>
    <dbReference type="NCBI Taxonomy" id="1943"/>
    <lineage>
        <taxon>Bacteria</taxon>
        <taxon>Bacillati</taxon>
        <taxon>Actinomycetota</taxon>
        <taxon>Actinomycetes</taxon>
        <taxon>Kitasatosporales</taxon>
        <taxon>Streptomycetaceae</taxon>
        <taxon>Streptomyces</taxon>
    </lineage>
</organism>
<dbReference type="SUPFAM" id="SSF46689">
    <property type="entry name" value="Homeodomain-like"/>
    <property type="match status" value="1"/>
</dbReference>
<keyword evidence="4" id="KW-1185">Reference proteome</keyword>
<evidence type="ECO:0000256" key="1">
    <source>
        <dbReference type="SAM" id="MobiDB-lite"/>
    </source>
</evidence>
<dbReference type="AlphaFoldDB" id="A0A101SLP9"/>
<comment type="caution">
    <text evidence="3">The sequence shown here is derived from an EMBL/GenBank/DDBJ whole genome shotgun (WGS) entry which is preliminary data.</text>
</comment>